<evidence type="ECO:0000313" key="2">
    <source>
        <dbReference type="EMBL" id="CAA6825211.1"/>
    </source>
</evidence>
<dbReference type="GO" id="GO:0004190">
    <property type="term" value="F:aspartic-type endopeptidase activity"/>
    <property type="evidence" value="ECO:0007669"/>
    <property type="project" value="InterPro"/>
</dbReference>
<accession>A0A6S6TR33</accession>
<dbReference type="InterPro" id="IPR053724">
    <property type="entry name" value="OMP_A26_sf"/>
</dbReference>
<proteinExistence type="predicted"/>
<dbReference type="PIRSF" id="PIRSF001522">
    <property type="entry name" value="Peptidase_A26"/>
    <property type="match status" value="1"/>
</dbReference>
<dbReference type="InterPro" id="IPR000036">
    <property type="entry name" value="Peptidase_A26_omptin"/>
</dbReference>
<dbReference type="Gene3D" id="2.40.128.90">
    <property type="entry name" value="OMPT-like"/>
    <property type="match status" value="1"/>
</dbReference>
<protein>
    <submittedName>
        <fullName evidence="2">Outer membrane protease</fullName>
    </submittedName>
</protein>
<keyword evidence="1" id="KW-0732">Signal</keyword>
<keyword evidence="2" id="KW-0645">Protease</keyword>
<dbReference type="PRINTS" id="PR00482">
    <property type="entry name" value="OMPTIN"/>
</dbReference>
<dbReference type="Pfam" id="PF01278">
    <property type="entry name" value="Omptin"/>
    <property type="match status" value="1"/>
</dbReference>
<keyword evidence="2" id="KW-0378">Hydrolase</keyword>
<dbReference type="AlphaFoldDB" id="A0A6S6TR33"/>
<feature type="signal peptide" evidence="1">
    <location>
        <begin position="1"/>
        <end position="27"/>
    </location>
</feature>
<dbReference type="InterPro" id="IPR020080">
    <property type="entry name" value="OM_adhesin/peptidase_omptin"/>
</dbReference>
<reference evidence="2" key="1">
    <citation type="submission" date="2020-01" db="EMBL/GenBank/DDBJ databases">
        <authorList>
            <person name="Meier V. D."/>
            <person name="Meier V D."/>
        </authorList>
    </citation>
    <scope>NUCLEOTIDE SEQUENCE</scope>
    <source>
        <strain evidence="2">HLG_WM_MAG_01</strain>
    </source>
</reference>
<dbReference type="EMBL" id="CACVAS010000128">
    <property type="protein sequence ID" value="CAA6825211.1"/>
    <property type="molecule type" value="Genomic_DNA"/>
</dbReference>
<name>A0A6S6TR33_9BACT</name>
<gene>
    <name evidence="2" type="ORF">HELGO_WM7068</name>
</gene>
<sequence length="322" mass="37060">MYTYTKTPINLFHIIITLLLATQVTQANMPYDKKVYTTPQKDLNLDLRISLGLLTGEANEYVYHPEAQHTASQLIWNIDSQTMLGLGASLHLTPNFIINTDFFFSVEDGKSKLTNYDWQLLGEDWTDRSIHNSTDITNAYMIDVNAEYITYKDPSISLSLLAGYKEDSFQWKAYGGEYIYSNEFFRDTTGNFIDSQLGISYEQIWSAAYFGLKMKSNFGKLNFNTKVIYSPLAKATATDNHYLRYLRVVDSFKKDTLFGIDLGIGYAYNEHLHISADYRYQKYDTVTGDSQWNDNGTIYYLDGYAGADLKTSSFFLKFQYTF</sequence>
<evidence type="ECO:0000256" key="1">
    <source>
        <dbReference type="SAM" id="SignalP"/>
    </source>
</evidence>
<dbReference type="GO" id="GO:0009279">
    <property type="term" value="C:cell outer membrane"/>
    <property type="evidence" value="ECO:0007669"/>
    <property type="project" value="InterPro"/>
</dbReference>
<dbReference type="SUPFAM" id="SSF69917">
    <property type="entry name" value="OMPT-like"/>
    <property type="match status" value="1"/>
</dbReference>
<organism evidence="2">
    <name type="scientific">uncultured Sulfurovum sp</name>
    <dbReference type="NCBI Taxonomy" id="269237"/>
    <lineage>
        <taxon>Bacteria</taxon>
        <taxon>Pseudomonadati</taxon>
        <taxon>Campylobacterota</taxon>
        <taxon>Epsilonproteobacteria</taxon>
        <taxon>Campylobacterales</taxon>
        <taxon>Sulfurovaceae</taxon>
        <taxon>Sulfurovum</taxon>
        <taxon>environmental samples</taxon>
    </lineage>
</organism>
<dbReference type="GO" id="GO:0006508">
    <property type="term" value="P:proteolysis"/>
    <property type="evidence" value="ECO:0007669"/>
    <property type="project" value="UniProtKB-KW"/>
</dbReference>
<feature type="chain" id="PRO_5028294987" evidence="1">
    <location>
        <begin position="28"/>
        <end position="322"/>
    </location>
</feature>